<evidence type="ECO:0000256" key="1">
    <source>
        <dbReference type="SAM" id="MobiDB-lite"/>
    </source>
</evidence>
<dbReference type="AlphaFoldDB" id="B4HZ39"/>
<gene>
    <name evidence="2" type="primary">Dsec\GM12751</name>
    <name evidence="2" type="ORF">Dsec_GM12751</name>
</gene>
<accession>B4HZ39</accession>
<feature type="region of interest" description="Disordered" evidence="1">
    <location>
        <begin position="1"/>
        <end position="29"/>
    </location>
</feature>
<organism evidence="3">
    <name type="scientific">Drosophila sechellia</name>
    <name type="common">Fruit fly</name>
    <dbReference type="NCBI Taxonomy" id="7238"/>
    <lineage>
        <taxon>Eukaryota</taxon>
        <taxon>Metazoa</taxon>
        <taxon>Ecdysozoa</taxon>
        <taxon>Arthropoda</taxon>
        <taxon>Hexapoda</taxon>
        <taxon>Insecta</taxon>
        <taxon>Pterygota</taxon>
        <taxon>Neoptera</taxon>
        <taxon>Endopterygota</taxon>
        <taxon>Diptera</taxon>
        <taxon>Brachycera</taxon>
        <taxon>Muscomorpha</taxon>
        <taxon>Ephydroidea</taxon>
        <taxon>Drosophilidae</taxon>
        <taxon>Drosophila</taxon>
        <taxon>Sophophora</taxon>
    </lineage>
</organism>
<dbReference type="Proteomes" id="UP000001292">
    <property type="component" value="Unassembled WGS sequence"/>
</dbReference>
<name>B4HZ39_DROSE</name>
<proteinExistence type="predicted"/>
<sequence length="109" mass="11427">MAKHGRRWRSPSLCGAAQEEHQTTNPPTTRLIGIAITSGADAIAIATATTTACAIQLPTSVGFGLSESLTGSGVGTIVLYSIYIRMYIATDAPGIPFHGQVAMTVTHIW</sequence>
<reference evidence="2 3" key="1">
    <citation type="journal article" date="2007" name="Nature">
        <title>Evolution of genes and genomes on the Drosophila phylogeny.</title>
        <authorList>
            <consortium name="Drosophila 12 Genomes Consortium"/>
            <person name="Clark A.G."/>
            <person name="Eisen M.B."/>
            <person name="Smith D.R."/>
            <person name="Bergman C.M."/>
            <person name="Oliver B."/>
            <person name="Markow T.A."/>
            <person name="Kaufman T.C."/>
            <person name="Kellis M."/>
            <person name="Gelbart W."/>
            <person name="Iyer V.N."/>
            <person name="Pollard D.A."/>
            <person name="Sackton T.B."/>
            <person name="Larracuente A.M."/>
            <person name="Singh N.D."/>
            <person name="Abad J.P."/>
            <person name="Abt D.N."/>
            <person name="Adryan B."/>
            <person name="Aguade M."/>
            <person name="Akashi H."/>
            <person name="Anderson W.W."/>
            <person name="Aquadro C.F."/>
            <person name="Ardell D.H."/>
            <person name="Arguello R."/>
            <person name="Artieri C.G."/>
            <person name="Barbash D.A."/>
            <person name="Barker D."/>
            <person name="Barsanti P."/>
            <person name="Batterham P."/>
            <person name="Batzoglou S."/>
            <person name="Begun D."/>
            <person name="Bhutkar A."/>
            <person name="Blanco E."/>
            <person name="Bosak S.A."/>
            <person name="Bradley R.K."/>
            <person name="Brand A.D."/>
            <person name="Brent M.R."/>
            <person name="Brooks A.N."/>
            <person name="Brown R.H."/>
            <person name="Butlin R.K."/>
            <person name="Caggese C."/>
            <person name="Calvi B.R."/>
            <person name="Bernardo de Carvalho A."/>
            <person name="Caspi A."/>
            <person name="Castrezana S."/>
            <person name="Celniker S.E."/>
            <person name="Chang J.L."/>
            <person name="Chapple C."/>
            <person name="Chatterji S."/>
            <person name="Chinwalla A."/>
            <person name="Civetta A."/>
            <person name="Clifton S.W."/>
            <person name="Comeron J.M."/>
            <person name="Costello J.C."/>
            <person name="Coyne J.A."/>
            <person name="Daub J."/>
            <person name="David R.G."/>
            <person name="Delcher A.L."/>
            <person name="Delehaunty K."/>
            <person name="Do C.B."/>
            <person name="Ebling H."/>
            <person name="Edwards K."/>
            <person name="Eickbush T."/>
            <person name="Evans J.D."/>
            <person name="Filipski A."/>
            <person name="Findeiss S."/>
            <person name="Freyhult E."/>
            <person name="Fulton L."/>
            <person name="Fulton R."/>
            <person name="Garcia A.C."/>
            <person name="Gardiner A."/>
            <person name="Garfield D.A."/>
            <person name="Garvin B.E."/>
            <person name="Gibson G."/>
            <person name="Gilbert D."/>
            <person name="Gnerre S."/>
            <person name="Godfrey J."/>
            <person name="Good R."/>
            <person name="Gotea V."/>
            <person name="Gravely B."/>
            <person name="Greenberg A.J."/>
            <person name="Griffiths-Jones S."/>
            <person name="Gross S."/>
            <person name="Guigo R."/>
            <person name="Gustafson E.A."/>
            <person name="Haerty W."/>
            <person name="Hahn M.W."/>
            <person name="Halligan D.L."/>
            <person name="Halpern A.L."/>
            <person name="Halter G.M."/>
            <person name="Han M.V."/>
            <person name="Heger A."/>
            <person name="Hillier L."/>
            <person name="Hinrichs A.S."/>
            <person name="Holmes I."/>
            <person name="Hoskins R.A."/>
            <person name="Hubisz M.J."/>
            <person name="Hultmark D."/>
            <person name="Huntley M.A."/>
            <person name="Jaffe D.B."/>
            <person name="Jagadeeshan S."/>
            <person name="Jeck W.R."/>
            <person name="Johnson J."/>
            <person name="Jones C.D."/>
            <person name="Jordan W.C."/>
            <person name="Karpen G.H."/>
            <person name="Kataoka E."/>
            <person name="Keightley P.D."/>
            <person name="Kheradpour P."/>
            <person name="Kirkness E.F."/>
            <person name="Koerich L.B."/>
            <person name="Kristiansen K."/>
            <person name="Kudrna D."/>
            <person name="Kulathinal R.J."/>
            <person name="Kumar S."/>
            <person name="Kwok R."/>
            <person name="Lander E."/>
            <person name="Langley C.H."/>
            <person name="Lapoint R."/>
            <person name="Lazzaro B.P."/>
            <person name="Lee S.J."/>
            <person name="Levesque L."/>
            <person name="Li R."/>
            <person name="Lin C.F."/>
            <person name="Lin M.F."/>
            <person name="Lindblad-Toh K."/>
            <person name="Llopart A."/>
            <person name="Long M."/>
            <person name="Low L."/>
            <person name="Lozovsky E."/>
            <person name="Lu J."/>
            <person name="Luo M."/>
            <person name="Machado C.A."/>
            <person name="Makalowski W."/>
            <person name="Marzo M."/>
            <person name="Matsuda M."/>
            <person name="Matzkin L."/>
            <person name="McAllister B."/>
            <person name="McBride C.S."/>
            <person name="McKernan B."/>
            <person name="McKernan K."/>
            <person name="Mendez-Lago M."/>
            <person name="Minx P."/>
            <person name="Mollenhauer M.U."/>
            <person name="Montooth K."/>
            <person name="Mount S.M."/>
            <person name="Mu X."/>
            <person name="Myers E."/>
            <person name="Negre B."/>
            <person name="Newfeld S."/>
            <person name="Nielsen R."/>
            <person name="Noor M.A."/>
            <person name="O'Grady P."/>
            <person name="Pachter L."/>
            <person name="Papaceit M."/>
            <person name="Parisi M.J."/>
            <person name="Parisi M."/>
            <person name="Parts L."/>
            <person name="Pedersen J.S."/>
            <person name="Pesole G."/>
            <person name="Phillippy A.M."/>
            <person name="Ponting C.P."/>
            <person name="Pop M."/>
            <person name="Porcelli D."/>
            <person name="Powell J.R."/>
            <person name="Prohaska S."/>
            <person name="Pruitt K."/>
            <person name="Puig M."/>
            <person name="Quesneville H."/>
            <person name="Ram K.R."/>
            <person name="Rand D."/>
            <person name="Rasmussen M.D."/>
            <person name="Reed L.K."/>
            <person name="Reenan R."/>
            <person name="Reily A."/>
            <person name="Remington K.A."/>
            <person name="Rieger T.T."/>
            <person name="Ritchie M.G."/>
            <person name="Robin C."/>
            <person name="Rogers Y.H."/>
            <person name="Rohde C."/>
            <person name="Rozas J."/>
            <person name="Rubenfield M.J."/>
            <person name="Ruiz A."/>
            <person name="Russo S."/>
            <person name="Salzberg S.L."/>
            <person name="Sanchez-Gracia A."/>
            <person name="Saranga D.J."/>
            <person name="Sato H."/>
            <person name="Schaeffer S.W."/>
            <person name="Schatz M.C."/>
            <person name="Schlenke T."/>
            <person name="Schwartz R."/>
            <person name="Segarra C."/>
            <person name="Singh R.S."/>
            <person name="Sirot L."/>
            <person name="Sirota M."/>
            <person name="Sisneros N.B."/>
            <person name="Smith C.D."/>
            <person name="Smith T.F."/>
            <person name="Spieth J."/>
            <person name="Stage D.E."/>
            <person name="Stark A."/>
            <person name="Stephan W."/>
            <person name="Strausberg R.L."/>
            <person name="Strempel S."/>
            <person name="Sturgill D."/>
            <person name="Sutton G."/>
            <person name="Sutton G.G."/>
            <person name="Tao W."/>
            <person name="Teichmann S."/>
            <person name="Tobari Y.N."/>
            <person name="Tomimura Y."/>
            <person name="Tsolas J.M."/>
            <person name="Valente V.L."/>
            <person name="Venter E."/>
            <person name="Venter J.C."/>
            <person name="Vicario S."/>
            <person name="Vieira F.G."/>
            <person name="Vilella A.J."/>
            <person name="Villasante A."/>
            <person name="Walenz B."/>
            <person name="Wang J."/>
            <person name="Wasserman M."/>
            <person name="Watts T."/>
            <person name="Wilson D."/>
            <person name="Wilson R.K."/>
            <person name="Wing R.A."/>
            <person name="Wolfner M.F."/>
            <person name="Wong A."/>
            <person name="Wong G.K."/>
            <person name="Wu C.I."/>
            <person name="Wu G."/>
            <person name="Yamamoto D."/>
            <person name="Yang H.P."/>
            <person name="Yang S.P."/>
            <person name="Yorke J.A."/>
            <person name="Yoshida K."/>
            <person name="Zdobnov E."/>
            <person name="Zhang P."/>
            <person name="Zhang Y."/>
            <person name="Zimin A.V."/>
            <person name="Baldwin J."/>
            <person name="Abdouelleil A."/>
            <person name="Abdulkadir J."/>
            <person name="Abebe A."/>
            <person name="Abera B."/>
            <person name="Abreu J."/>
            <person name="Acer S.C."/>
            <person name="Aftuck L."/>
            <person name="Alexander A."/>
            <person name="An P."/>
            <person name="Anderson E."/>
            <person name="Anderson S."/>
            <person name="Arachi H."/>
            <person name="Azer M."/>
            <person name="Bachantsang P."/>
            <person name="Barry A."/>
            <person name="Bayul T."/>
            <person name="Berlin A."/>
            <person name="Bessette D."/>
            <person name="Bloom T."/>
            <person name="Blye J."/>
            <person name="Boguslavskiy L."/>
            <person name="Bonnet C."/>
            <person name="Boukhgalter B."/>
            <person name="Bourzgui I."/>
            <person name="Brown A."/>
            <person name="Cahill P."/>
            <person name="Channer S."/>
            <person name="Cheshatsang Y."/>
            <person name="Chuda L."/>
            <person name="Citroen M."/>
            <person name="Collymore A."/>
            <person name="Cooke P."/>
            <person name="Costello M."/>
            <person name="D'Aco K."/>
            <person name="Daza R."/>
            <person name="De Haan G."/>
            <person name="DeGray S."/>
            <person name="DeMaso C."/>
            <person name="Dhargay N."/>
            <person name="Dooley K."/>
            <person name="Dooley E."/>
            <person name="Doricent M."/>
            <person name="Dorje P."/>
            <person name="Dorjee K."/>
            <person name="Dupes A."/>
            <person name="Elong R."/>
            <person name="Falk J."/>
            <person name="Farina A."/>
            <person name="Faro S."/>
            <person name="Ferguson D."/>
            <person name="Fisher S."/>
            <person name="Foley C.D."/>
            <person name="Franke A."/>
            <person name="Friedrich D."/>
            <person name="Gadbois L."/>
            <person name="Gearin G."/>
            <person name="Gearin C.R."/>
            <person name="Giannoukos G."/>
            <person name="Goode T."/>
            <person name="Graham J."/>
            <person name="Grandbois E."/>
            <person name="Grewal S."/>
            <person name="Gyaltsen K."/>
            <person name="Hafez N."/>
            <person name="Hagos B."/>
            <person name="Hall J."/>
            <person name="Henson C."/>
            <person name="Hollinger A."/>
            <person name="Honan T."/>
            <person name="Huard M.D."/>
            <person name="Hughes L."/>
            <person name="Hurhula B."/>
            <person name="Husby M.E."/>
            <person name="Kamat A."/>
            <person name="Kanga B."/>
            <person name="Kashin S."/>
            <person name="Khazanovich D."/>
            <person name="Kisner P."/>
            <person name="Lance K."/>
            <person name="Lara M."/>
            <person name="Lee W."/>
            <person name="Lennon N."/>
            <person name="Letendre F."/>
            <person name="LeVine R."/>
            <person name="Lipovsky A."/>
            <person name="Liu X."/>
            <person name="Liu J."/>
            <person name="Liu S."/>
            <person name="Lokyitsang T."/>
            <person name="Lokyitsang Y."/>
            <person name="Lubonja R."/>
            <person name="Lui A."/>
            <person name="MacDonald P."/>
            <person name="Magnisalis V."/>
            <person name="Maru K."/>
            <person name="Matthews C."/>
            <person name="McCusker W."/>
            <person name="McDonough S."/>
            <person name="Mehta T."/>
            <person name="Meldrim J."/>
            <person name="Meneus L."/>
            <person name="Mihai O."/>
            <person name="Mihalev A."/>
            <person name="Mihova T."/>
            <person name="Mittelman R."/>
            <person name="Mlenga V."/>
            <person name="Montmayeur A."/>
            <person name="Mulrain L."/>
            <person name="Navidi A."/>
            <person name="Naylor J."/>
            <person name="Negash T."/>
            <person name="Nguyen T."/>
            <person name="Nguyen N."/>
            <person name="Nicol R."/>
            <person name="Norbu C."/>
            <person name="Norbu N."/>
            <person name="Novod N."/>
            <person name="O'Neill B."/>
            <person name="Osman S."/>
            <person name="Markiewicz E."/>
            <person name="Oyono O.L."/>
            <person name="Patti C."/>
            <person name="Phunkhang P."/>
            <person name="Pierre F."/>
            <person name="Priest M."/>
            <person name="Raghuraman S."/>
            <person name="Rege F."/>
            <person name="Reyes R."/>
            <person name="Rise C."/>
            <person name="Rogov P."/>
            <person name="Ross K."/>
            <person name="Ryan E."/>
            <person name="Settipalli S."/>
            <person name="Shea T."/>
            <person name="Sherpa N."/>
            <person name="Shi L."/>
            <person name="Shih D."/>
            <person name="Sparrow T."/>
            <person name="Spaulding J."/>
            <person name="Stalker J."/>
            <person name="Stange-Thomann N."/>
            <person name="Stavropoulos S."/>
            <person name="Stone C."/>
            <person name="Strader C."/>
            <person name="Tesfaye S."/>
            <person name="Thomson T."/>
            <person name="Thoulutsang Y."/>
            <person name="Thoulutsang D."/>
            <person name="Topham K."/>
            <person name="Topping I."/>
            <person name="Tsamla T."/>
            <person name="Vassiliev H."/>
            <person name="Vo A."/>
            <person name="Wangchuk T."/>
            <person name="Wangdi T."/>
            <person name="Weiand M."/>
            <person name="Wilkinson J."/>
            <person name="Wilson A."/>
            <person name="Yadav S."/>
            <person name="Young G."/>
            <person name="Yu Q."/>
            <person name="Zembek L."/>
            <person name="Zhong D."/>
            <person name="Zimmer A."/>
            <person name="Zwirko Z."/>
            <person name="Jaffe D.B."/>
            <person name="Alvarez P."/>
            <person name="Brockman W."/>
            <person name="Butler J."/>
            <person name="Chin C."/>
            <person name="Gnerre S."/>
            <person name="Grabherr M."/>
            <person name="Kleber M."/>
            <person name="Mauceli E."/>
            <person name="MacCallum I."/>
        </authorList>
    </citation>
    <scope>NUCLEOTIDE SEQUENCE [LARGE SCALE GENOMIC DNA]</scope>
    <source>
        <strain evidence="3">Rob3c / Tucson 14021-0248.25</strain>
    </source>
</reference>
<evidence type="ECO:0000313" key="2">
    <source>
        <dbReference type="EMBL" id="EDW53296.1"/>
    </source>
</evidence>
<protein>
    <submittedName>
        <fullName evidence="2">GM12751</fullName>
    </submittedName>
</protein>
<dbReference type="EMBL" id="CH480819">
    <property type="protein sequence ID" value="EDW53296.1"/>
    <property type="molecule type" value="Genomic_DNA"/>
</dbReference>
<keyword evidence="3" id="KW-1185">Reference proteome</keyword>
<dbReference type="HOGENOM" id="CLU_2186682_0_0_1"/>
<evidence type="ECO:0000313" key="3">
    <source>
        <dbReference type="Proteomes" id="UP000001292"/>
    </source>
</evidence>